<dbReference type="InterPro" id="IPR002035">
    <property type="entry name" value="VWF_A"/>
</dbReference>
<name>A0A369JHH7_HYPMA</name>
<accession>A0A369JHH7</accession>
<dbReference type="EMBL" id="LUEZ02000071">
    <property type="protein sequence ID" value="RDB20017.1"/>
    <property type="molecule type" value="Genomic_DNA"/>
</dbReference>
<protein>
    <recommendedName>
        <fullName evidence="2">VWFA domain-containing protein</fullName>
    </recommendedName>
</protein>
<sequence>MGNTNSSKTRRNQSFRKQANRGPGSSLSNNTVAASSPVSQRGVSQSAPDTTLPPPPPYTPAVPPKQTGVSGSHHTTVFASAGGNASSSSTASTSMSRRTDGEDPLEILRRYNTILIVDDSSSMRGSLWEEASRALAALASKAGQYDTDGIDIYFLNSLQFGQNLKDPRDVQRLFNRVTPQGATPIGTKLEELSRDYLHLIETTNKSGGPTALKNIKPVNYILITDGAPTDDPESVIEQIARRLDQGNFPVTQIGIQFVQIGNSKEATEYLRELDDGLTGARDIVDTTPYRGQLDAETLIKILFGAINRRVDRRGASAVQ</sequence>
<evidence type="ECO:0000259" key="2">
    <source>
        <dbReference type="PROSITE" id="PS50234"/>
    </source>
</evidence>
<feature type="compositionally biased region" description="Polar residues" evidence="1">
    <location>
        <begin position="68"/>
        <end position="78"/>
    </location>
</feature>
<feature type="compositionally biased region" description="Pro residues" evidence="1">
    <location>
        <begin position="51"/>
        <end position="63"/>
    </location>
</feature>
<dbReference type="AlphaFoldDB" id="A0A369JHH7"/>
<gene>
    <name evidence="3" type="ORF">Hypma_012934</name>
</gene>
<dbReference type="PANTHER" id="PTHR34706">
    <property type="entry name" value="SLR1338 PROTEIN"/>
    <property type="match status" value="1"/>
</dbReference>
<dbReference type="InterPro" id="IPR036465">
    <property type="entry name" value="vWFA_dom_sf"/>
</dbReference>
<keyword evidence="4" id="KW-1185">Reference proteome</keyword>
<evidence type="ECO:0000313" key="4">
    <source>
        <dbReference type="Proteomes" id="UP000076154"/>
    </source>
</evidence>
<dbReference type="InParanoid" id="A0A369JHH7"/>
<dbReference type="SMART" id="SM00327">
    <property type="entry name" value="VWA"/>
    <property type="match status" value="1"/>
</dbReference>
<evidence type="ECO:0000313" key="3">
    <source>
        <dbReference type="EMBL" id="RDB20017.1"/>
    </source>
</evidence>
<feature type="domain" description="VWFA" evidence="2">
    <location>
        <begin position="112"/>
        <end position="302"/>
    </location>
</feature>
<dbReference type="STRING" id="39966.A0A369JHH7"/>
<reference evidence="3" key="1">
    <citation type="submission" date="2018-04" db="EMBL/GenBank/DDBJ databases">
        <title>Whole genome sequencing of Hypsizygus marmoreus.</title>
        <authorList>
            <person name="Choi I.-G."/>
            <person name="Min B."/>
            <person name="Kim J.-G."/>
            <person name="Kim S."/>
            <person name="Oh Y.-L."/>
            <person name="Kong W.-S."/>
            <person name="Park H."/>
            <person name="Jeong J."/>
            <person name="Song E.-S."/>
        </authorList>
    </citation>
    <scope>NUCLEOTIDE SEQUENCE [LARGE SCALE GENOMIC DNA]</scope>
    <source>
        <strain evidence="3">51987-8</strain>
    </source>
</reference>
<evidence type="ECO:0000256" key="1">
    <source>
        <dbReference type="SAM" id="MobiDB-lite"/>
    </source>
</evidence>
<feature type="compositionally biased region" description="Polar residues" evidence="1">
    <location>
        <begin position="23"/>
        <end position="47"/>
    </location>
</feature>
<comment type="caution">
    <text evidence="3">The sequence shown here is derived from an EMBL/GenBank/DDBJ whole genome shotgun (WGS) entry which is preliminary data.</text>
</comment>
<organism evidence="3 4">
    <name type="scientific">Hypsizygus marmoreus</name>
    <name type="common">White beech mushroom</name>
    <name type="synonym">Agaricus marmoreus</name>
    <dbReference type="NCBI Taxonomy" id="39966"/>
    <lineage>
        <taxon>Eukaryota</taxon>
        <taxon>Fungi</taxon>
        <taxon>Dikarya</taxon>
        <taxon>Basidiomycota</taxon>
        <taxon>Agaricomycotina</taxon>
        <taxon>Agaricomycetes</taxon>
        <taxon>Agaricomycetidae</taxon>
        <taxon>Agaricales</taxon>
        <taxon>Tricholomatineae</taxon>
        <taxon>Lyophyllaceae</taxon>
        <taxon>Hypsizygus</taxon>
    </lineage>
</organism>
<feature type="compositionally biased region" description="Low complexity" evidence="1">
    <location>
        <begin position="79"/>
        <end position="96"/>
    </location>
</feature>
<proteinExistence type="predicted"/>
<dbReference type="Proteomes" id="UP000076154">
    <property type="component" value="Unassembled WGS sequence"/>
</dbReference>
<dbReference type="Gene3D" id="3.40.50.410">
    <property type="entry name" value="von Willebrand factor, type A domain"/>
    <property type="match status" value="1"/>
</dbReference>
<dbReference type="PROSITE" id="PS50234">
    <property type="entry name" value="VWFA"/>
    <property type="match status" value="1"/>
</dbReference>
<dbReference type="OrthoDB" id="2142040at2759"/>
<feature type="region of interest" description="Disordered" evidence="1">
    <location>
        <begin position="1"/>
        <end position="101"/>
    </location>
</feature>
<dbReference type="PANTHER" id="PTHR34706:SF1">
    <property type="entry name" value="VWFA DOMAIN-CONTAINING PROTEIN"/>
    <property type="match status" value="1"/>
</dbReference>
<dbReference type="SUPFAM" id="SSF53300">
    <property type="entry name" value="vWA-like"/>
    <property type="match status" value="1"/>
</dbReference>